<dbReference type="GeneID" id="40723029"/>
<dbReference type="OrthoDB" id="2119945at2759"/>
<dbReference type="KEGG" id="sgra:EX895_000134"/>
<feature type="region of interest" description="Disordered" evidence="1">
    <location>
        <begin position="412"/>
        <end position="439"/>
    </location>
</feature>
<feature type="region of interest" description="Disordered" evidence="1">
    <location>
        <begin position="270"/>
        <end position="292"/>
    </location>
</feature>
<comment type="caution">
    <text evidence="3">The sequence shown here is derived from an EMBL/GenBank/DDBJ whole genome shotgun (WGS) entry which is preliminary data.</text>
</comment>
<feature type="compositionally biased region" description="Polar residues" evidence="1">
    <location>
        <begin position="280"/>
        <end position="292"/>
    </location>
</feature>
<sequence length="611" mass="66539">MPRLKVQVGPDRFHMEDCRLNDTQRPHEIDTEHFVGRVLVRILDAPGAKEGEPGREYFEGRSRKFCIQIEGRFKQRWNGNDVLFGTDFDRFVDFPRAPFNAGMRVAKYIDPCTFYELHPDSGRPYIMSPYIACMNTFCAWPAPSRAHDAVVVLRHTHRANTPDSSRPSTPLIDPEKSTKNPQNALVASPHASGDEDEGDIVPREALDRRRSLNDKAGNATAAKKKKGWFGGFGGGGSSHGKEERILKKYWRFVGFKDDPRVRALLEAHHAKLHGGRRPSDGQTDSNPDGSLSATHAVVRQGSIASVGSNDVQHGPAGQTLSVLGIGKRAEMDRTPDRALTPNHGYAGGEDMPASPQVGSGSFSDIGANEIAAAPPADVDEGQSKAGPTLVAPKPKHGVATPLDESEVAFAAAAPAPAPSSTLPATSSAKSGAAKPEMPPLERIATSVRHEMEESAKSDGLKDGDFKLADTLAHTHISRSSSAQGSTNGSTAAAAPSKLDEQLGPWRFADPGTDMIEDNAFIFTTQSFPVPRRRKHFASEKNRLDFHYDPDVVYGASFFTDAMDFNTFNLGIGPVKLNVARWFKDMPVRYTLRSTKDENLTFATTSFQLVDE</sequence>
<dbReference type="AlphaFoldDB" id="A0A4U7L0B3"/>
<name>A0A4U7L0B3_9BASI</name>
<gene>
    <name evidence="3" type="ORF">EX895_000134</name>
</gene>
<feature type="domain" description="Domain of unknown function at the cortex 1" evidence="2">
    <location>
        <begin position="500"/>
        <end position="609"/>
    </location>
</feature>
<evidence type="ECO:0000313" key="3">
    <source>
        <dbReference type="EMBL" id="TKY90136.1"/>
    </source>
</evidence>
<dbReference type="PANTHER" id="PTHR34826">
    <property type="entry name" value="UPF0590 PROTEIN C409.17C"/>
    <property type="match status" value="1"/>
</dbReference>
<feature type="region of interest" description="Disordered" evidence="1">
    <location>
        <begin position="476"/>
        <end position="502"/>
    </location>
</feature>
<feature type="domain" description="Domain of unknown function at the cortex 1" evidence="2">
    <location>
        <begin position="3"/>
        <end position="221"/>
    </location>
</feature>
<keyword evidence="4" id="KW-1185">Reference proteome</keyword>
<dbReference type="EMBL" id="SRRM01000002">
    <property type="protein sequence ID" value="TKY90136.1"/>
    <property type="molecule type" value="Genomic_DNA"/>
</dbReference>
<evidence type="ECO:0000256" key="1">
    <source>
        <dbReference type="SAM" id="MobiDB-lite"/>
    </source>
</evidence>
<evidence type="ECO:0000259" key="2">
    <source>
        <dbReference type="Pfam" id="PF08588"/>
    </source>
</evidence>
<dbReference type="Proteomes" id="UP000306050">
    <property type="component" value="Chromosome SGRAM_1"/>
</dbReference>
<protein>
    <recommendedName>
        <fullName evidence="2">Domain of unknown function at the cortex 1 domain-containing protein</fullName>
    </recommendedName>
</protein>
<organism evidence="3 4">
    <name type="scientific">Sporisorium graminicola</name>
    <dbReference type="NCBI Taxonomy" id="280036"/>
    <lineage>
        <taxon>Eukaryota</taxon>
        <taxon>Fungi</taxon>
        <taxon>Dikarya</taxon>
        <taxon>Basidiomycota</taxon>
        <taxon>Ustilaginomycotina</taxon>
        <taxon>Ustilaginomycetes</taxon>
        <taxon>Ustilaginales</taxon>
        <taxon>Ustilaginaceae</taxon>
        <taxon>Sporisorium</taxon>
    </lineage>
</organism>
<feature type="region of interest" description="Disordered" evidence="1">
    <location>
        <begin position="376"/>
        <end position="399"/>
    </location>
</feature>
<evidence type="ECO:0000313" key="4">
    <source>
        <dbReference type="Proteomes" id="UP000306050"/>
    </source>
</evidence>
<feature type="compositionally biased region" description="Polar residues" evidence="1">
    <location>
        <begin position="159"/>
        <end position="168"/>
    </location>
</feature>
<feature type="region of interest" description="Disordered" evidence="1">
    <location>
        <begin position="328"/>
        <end position="364"/>
    </location>
</feature>
<feature type="region of interest" description="Disordered" evidence="1">
    <location>
        <begin position="157"/>
        <end position="200"/>
    </location>
</feature>
<proteinExistence type="predicted"/>
<dbReference type="RefSeq" id="XP_029742121.1">
    <property type="nucleotide sequence ID" value="XM_029880735.1"/>
</dbReference>
<reference evidence="3 4" key="1">
    <citation type="submission" date="2019-05" db="EMBL/GenBank/DDBJ databases">
        <title>Sporisorium graminicola CBS 10092 draft sequencing and annotation.</title>
        <authorList>
            <person name="Solano-Gonzalez S."/>
            <person name="Caddick M.X."/>
            <person name="Darby A."/>
        </authorList>
    </citation>
    <scope>NUCLEOTIDE SEQUENCE [LARGE SCALE GENOMIC DNA]</scope>
    <source>
        <strain evidence="3 4">CBS 10092</strain>
    </source>
</reference>
<dbReference type="Pfam" id="PF08588">
    <property type="entry name" value="Duc1"/>
    <property type="match status" value="2"/>
</dbReference>
<feature type="compositionally biased region" description="Polar residues" evidence="1">
    <location>
        <begin position="477"/>
        <end position="490"/>
    </location>
</feature>
<dbReference type="InterPro" id="IPR013897">
    <property type="entry name" value="Duc1"/>
</dbReference>
<dbReference type="PANTHER" id="PTHR34826:SF1">
    <property type="entry name" value="UPF0590 PROTEIN C594.01"/>
    <property type="match status" value="1"/>
</dbReference>
<accession>A0A4U7L0B3</accession>
<feature type="compositionally biased region" description="Low complexity" evidence="1">
    <location>
        <begin position="412"/>
        <end position="428"/>
    </location>
</feature>